<name>A0A395VB35_9FIRM</name>
<reference evidence="5 6" key="1">
    <citation type="submission" date="2018-08" db="EMBL/GenBank/DDBJ databases">
        <title>A genome reference for cultivated species of the human gut microbiota.</title>
        <authorList>
            <person name="Zou Y."/>
            <person name="Xue W."/>
            <person name="Luo G."/>
        </authorList>
    </citation>
    <scope>NUCLEOTIDE SEQUENCE [LARGE SCALE GENOMIC DNA]</scope>
    <source>
        <strain evidence="5 6">AF22-12AC</strain>
    </source>
</reference>
<evidence type="ECO:0000256" key="3">
    <source>
        <dbReference type="ARBA" id="ARBA00023163"/>
    </source>
</evidence>
<protein>
    <submittedName>
        <fullName evidence="5">MerR family transcriptional regulator</fullName>
    </submittedName>
</protein>
<dbReference type="SUPFAM" id="SSF46955">
    <property type="entry name" value="Putative DNA-binding domain"/>
    <property type="match status" value="1"/>
</dbReference>
<dbReference type="EMBL" id="QRVL01000007">
    <property type="protein sequence ID" value="RGS40424.1"/>
    <property type="molecule type" value="Genomic_DNA"/>
</dbReference>
<organism evidence="5 6">
    <name type="scientific">Roseburia hominis</name>
    <dbReference type="NCBI Taxonomy" id="301301"/>
    <lineage>
        <taxon>Bacteria</taxon>
        <taxon>Bacillati</taxon>
        <taxon>Bacillota</taxon>
        <taxon>Clostridia</taxon>
        <taxon>Lachnospirales</taxon>
        <taxon>Lachnospiraceae</taxon>
        <taxon>Roseburia</taxon>
    </lineage>
</organism>
<dbReference type="PANTHER" id="PTHR30204">
    <property type="entry name" value="REDOX-CYCLING DRUG-SENSING TRANSCRIPTIONAL ACTIVATOR SOXR"/>
    <property type="match status" value="1"/>
</dbReference>
<evidence type="ECO:0000259" key="4">
    <source>
        <dbReference type="PROSITE" id="PS50937"/>
    </source>
</evidence>
<dbReference type="Pfam" id="PF13411">
    <property type="entry name" value="MerR_1"/>
    <property type="match status" value="1"/>
</dbReference>
<dbReference type="InterPro" id="IPR000551">
    <property type="entry name" value="MerR-type_HTH_dom"/>
</dbReference>
<dbReference type="InterPro" id="IPR009061">
    <property type="entry name" value="DNA-bd_dom_put_sf"/>
</dbReference>
<dbReference type="PROSITE" id="PS50937">
    <property type="entry name" value="HTH_MERR_2"/>
    <property type="match status" value="1"/>
</dbReference>
<proteinExistence type="predicted"/>
<dbReference type="Proteomes" id="UP000266172">
    <property type="component" value="Unassembled WGS sequence"/>
</dbReference>
<dbReference type="InterPro" id="IPR047057">
    <property type="entry name" value="MerR_fam"/>
</dbReference>
<dbReference type="AlphaFoldDB" id="A0A395VB35"/>
<accession>A0A395VB35</accession>
<keyword evidence="1" id="KW-0805">Transcription regulation</keyword>
<evidence type="ECO:0000313" key="6">
    <source>
        <dbReference type="Proteomes" id="UP000266172"/>
    </source>
</evidence>
<dbReference type="SMART" id="SM00422">
    <property type="entry name" value="HTH_MERR"/>
    <property type="match status" value="1"/>
</dbReference>
<keyword evidence="3" id="KW-0804">Transcription</keyword>
<evidence type="ECO:0000256" key="1">
    <source>
        <dbReference type="ARBA" id="ARBA00023015"/>
    </source>
</evidence>
<sequence length="264" mass="30198">MIQYTIHEVAALLNISTDAIRLYEKEGLVTPTRNPENGYRYYNTEQIHRIMGICLYRKLHVSIAEIKRLVEVSTLEDISDGFSGFIDSRKKEIARLTLEVEQMSYMKQHLDTLDEGSRTISIQTLPAVYPLYHQDSAFLGYRTLKDVFHSPLFSMGNFSYILSVEPSGSCRVSALQFAIREPMLALTQLNSTNLPSRDSCRCLYTVAAFPTEQEILWDLSAVLKYAGEHQLSCKPEAYAFYVFSIAQPDVILDYYEVYLPLEDS</sequence>
<dbReference type="Gene3D" id="1.10.1660.10">
    <property type="match status" value="1"/>
</dbReference>
<comment type="caution">
    <text evidence="5">The sequence shown here is derived from an EMBL/GenBank/DDBJ whole genome shotgun (WGS) entry which is preliminary data.</text>
</comment>
<evidence type="ECO:0000313" key="5">
    <source>
        <dbReference type="EMBL" id="RGS40424.1"/>
    </source>
</evidence>
<dbReference type="PANTHER" id="PTHR30204:SF94">
    <property type="entry name" value="HEAVY METAL-DEPENDENT TRANSCRIPTIONAL REGULATOR HI_0293-RELATED"/>
    <property type="match status" value="1"/>
</dbReference>
<evidence type="ECO:0000256" key="2">
    <source>
        <dbReference type="ARBA" id="ARBA00023125"/>
    </source>
</evidence>
<gene>
    <name evidence="5" type="ORF">DWX93_09915</name>
</gene>
<dbReference type="GO" id="GO:0003677">
    <property type="term" value="F:DNA binding"/>
    <property type="evidence" value="ECO:0007669"/>
    <property type="project" value="UniProtKB-KW"/>
</dbReference>
<feature type="domain" description="HTH merR-type" evidence="4">
    <location>
        <begin position="1"/>
        <end position="72"/>
    </location>
</feature>
<dbReference type="GO" id="GO:0003700">
    <property type="term" value="F:DNA-binding transcription factor activity"/>
    <property type="evidence" value="ECO:0007669"/>
    <property type="project" value="InterPro"/>
</dbReference>
<dbReference type="CDD" id="cd00592">
    <property type="entry name" value="HTH_MerR-like"/>
    <property type="match status" value="1"/>
</dbReference>
<dbReference type="RefSeq" id="WP_118097511.1">
    <property type="nucleotide sequence ID" value="NZ_JBGKKV010000003.1"/>
</dbReference>
<keyword evidence="2" id="KW-0238">DNA-binding</keyword>